<evidence type="ECO:0000313" key="5">
    <source>
        <dbReference type="EMBL" id="RGW78218.1"/>
    </source>
</evidence>
<dbReference type="Proteomes" id="UP000283785">
    <property type="component" value="Unassembled WGS sequence"/>
</dbReference>
<accession>A0A3R6BNY7</accession>
<dbReference type="RefSeq" id="WP_118066982.1">
    <property type="nucleotide sequence ID" value="NZ_JAHOMZ010000026.1"/>
</dbReference>
<dbReference type="Proteomes" id="UP000406735">
    <property type="component" value="Unassembled WGS sequence"/>
</dbReference>
<reference evidence="8 9" key="1">
    <citation type="submission" date="2018-08" db="EMBL/GenBank/DDBJ databases">
        <title>A genome reference for cultivated species of the human gut microbiota.</title>
        <authorList>
            <person name="Zou Y."/>
            <person name="Xue W."/>
            <person name="Luo G."/>
        </authorList>
    </citation>
    <scope>NUCLEOTIDE SEQUENCE [LARGE SCALE GENOMIC DNA]</scope>
    <source>
        <strain evidence="5 11">AF10-17</strain>
        <strain evidence="4 9">AF12-50</strain>
        <strain evidence="7 8">AF38-11</strain>
        <strain evidence="6 10">AM42-23AC</strain>
    </source>
</reference>
<evidence type="ECO:0000313" key="9">
    <source>
        <dbReference type="Proteomes" id="UP000283785"/>
    </source>
</evidence>
<reference evidence="2" key="4">
    <citation type="submission" date="2022-11" db="EMBL/GenBank/DDBJ databases">
        <title>Genomic repertoires linked with pathogenic potency of arthritogenic Prevotella copri isolated from the gut of rheumatoid arthritis patients.</title>
        <authorList>
            <person name="Nii T."/>
            <person name="Maeda Y."/>
            <person name="Motooka D."/>
            <person name="Naito M."/>
            <person name="Matsumoto Y."/>
            <person name="Ogawa T."/>
            <person name="Oguro-Igashira E."/>
            <person name="Kishikawa T."/>
            <person name="Yamashita M."/>
            <person name="Koizumi S."/>
            <person name="Kurakawa T."/>
            <person name="Okumura R."/>
            <person name="Kayama H."/>
            <person name="Murakami M."/>
            <person name="Sakaguchi T."/>
            <person name="Das B."/>
            <person name="Nakamura S."/>
            <person name="Okada Y."/>
            <person name="Kumanogoh A."/>
            <person name="Takeda K."/>
        </authorList>
    </citation>
    <scope>NUCLEOTIDE SEQUENCE</scope>
    <source>
        <strain evidence="2">N016-13</strain>
    </source>
</reference>
<proteinExistence type="predicted"/>
<dbReference type="EMBL" id="VZCY01000044">
    <property type="protein sequence ID" value="MQN09421.1"/>
    <property type="molecule type" value="Genomic_DNA"/>
</dbReference>
<dbReference type="EMBL" id="QSAV01000029">
    <property type="protein sequence ID" value="RGW78218.1"/>
    <property type="molecule type" value="Genomic_DNA"/>
</dbReference>
<reference evidence="1" key="3">
    <citation type="submission" date="2021-12" db="EMBL/GenBank/DDBJ databases">
        <authorList>
            <person name="Lv X."/>
        </authorList>
    </citation>
    <scope>NUCLEOTIDE SEQUENCE</scope>
    <source>
        <strain evidence="1">HF2106</strain>
    </source>
</reference>
<dbReference type="EMBL" id="QSFW01000013">
    <property type="protein sequence ID" value="RHA87026.1"/>
    <property type="molecule type" value="Genomic_DNA"/>
</dbReference>
<dbReference type="Proteomes" id="UP000285776">
    <property type="component" value="Unassembled WGS sequence"/>
</dbReference>
<evidence type="ECO:0000313" key="3">
    <source>
        <dbReference type="EMBL" id="MQN09421.1"/>
    </source>
</evidence>
<comment type="caution">
    <text evidence="3">The sequence shown here is derived from an EMBL/GenBank/DDBJ whole genome shotgun (WGS) entry which is preliminary data.</text>
</comment>
<evidence type="ECO:0000313" key="7">
    <source>
        <dbReference type="EMBL" id="RHL42005.1"/>
    </source>
</evidence>
<dbReference type="Proteomes" id="UP000283672">
    <property type="component" value="Unassembled WGS sequence"/>
</dbReference>
<gene>
    <name evidence="7" type="ORF">DW026_00780</name>
    <name evidence="6" type="ORF">DW916_07525</name>
    <name evidence="5" type="ORF">DWV53_09620</name>
    <name evidence="4" type="ORF">DWV76_17135</name>
    <name evidence="3" type="ORF">F7D97_05580</name>
    <name evidence="1" type="ORF">LYY06_07455</name>
    <name evidence="2" type="ORF">ONT05_07755</name>
</gene>
<evidence type="ECO:0000313" key="4">
    <source>
        <dbReference type="EMBL" id="RGW37031.1"/>
    </source>
</evidence>
<dbReference type="EMBL" id="QROP01000002">
    <property type="protein sequence ID" value="RHL42005.1"/>
    <property type="molecule type" value="Genomic_DNA"/>
</dbReference>
<evidence type="ECO:0000313" key="2">
    <source>
        <dbReference type="EMBL" id="MCW4093452.1"/>
    </source>
</evidence>
<evidence type="ECO:0000313" key="8">
    <source>
        <dbReference type="Proteomes" id="UP000283672"/>
    </source>
</evidence>
<reference evidence="3 12" key="2">
    <citation type="submission" date="2019-09" db="EMBL/GenBank/DDBJ databases">
        <title>Distinct polysaccharide growth profiles of human intestinal Prevotella copri isolates.</title>
        <authorList>
            <person name="Fehlner-Peach H."/>
            <person name="Magnabosco C."/>
            <person name="Raghavan V."/>
            <person name="Scher J.U."/>
            <person name="Tett A."/>
            <person name="Cox L.M."/>
            <person name="Gottsegen C."/>
            <person name="Watters A."/>
            <person name="Wiltshire- Gordon J.D."/>
            <person name="Segata N."/>
            <person name="Bonneau R."/>
            <person name="Littman D.R."/>
        </authorList>
    </citation>
    <scope>NUCLEOTIDE SEQUENCE [LARGE SCALE GENOMIC DNA]</scope>
    <source>
        <strain evidence="3">IK21513</strain>
        <strain evidence="12">iK21513</strain>
    </source>
</reference>
<evidence type="ECO:0000313" key="10">
    <source>
        <dbReference type="Proteomes" id="UP000284990"/>
    </source>
</evidence>
<evidence type="ECO:0000313" key="1">
    <source>
        <dbReference type="EMBL" id="MCE4122102.1"/>
    </source>
</evidence>
<evidence type="ECO:0000313" key="6">
    <source>
        <dbReference type="EMBL" id="RHA87026.1"/>
    </source>
</evidence>
<sequence>MKKATSKKLLNAVKVDGAVITEENGNVSVRKAPWNETEVISDKPQVIRGRMIFSGGENGRGDWVDFKPYVQGKREKPFTEILKTKHGVVRTSKRTVQVNYAFSKDMSKAEILRCLKGEHQEMVKAIKPFKENVEWEDYKE</sequence>
<dbReference type="EMBL" id="QSAG01000118">
    <property type="protein sequence ID" value="RGW37031.1"/>
    <property type="molecule type" value="Genomic_DNA"/>
</dbReference>
<dbReference type="EMBL" id="JAJTVO010000011">
    <property type="protein sequence ID" value="MCE4122102.1"/>
    <property type="molecule type" value="Genomic_DNA"/>
</dbReference>
<dbReference type="Proteomes" id="UP001209074">
    <property type="component" value="Unassembled WGS sequence"/>
</dbReference>
<evidence type="ECO:0000313" key="12">
    <source>
        <dbReference type="Proteomes" id="UP000406735"/>
    </source>
</evidence>
<dbReference type="AlphaFoldDB" id="A0A3R6BNY7"/>
<dbReference type="Proteomes" id="UP000284990">
    <property type="component" value="Unassembled WGS sequence"/>
</dbReference>
<name>A0A3R6BNY7_9BACT</name>
<organism evidence="3 12">
    <name type="scientific">Segatella copri</name>
    <dbReference type="NCBI Taxonomy" id="165179"/>
    <lineage>
        <taxon>Bacteria</taxon>
        <taxon>Pseudomonadati</taxon>
        <taxon>Bacteroidota</taxon>
        <taxon>Bacteroidia</taxon>
        <taxon>Bacteroidales</taxon>
        <taxon>Prevotellaceae</taxon>
        <taxon>Segatella</taxon>
    </lineage>
</organism>
<evidence type="ECO:0000313" key="11">
    <source>
        <dbReference type="Proteomes" id="UP000285776"/>
    </source>
</evidence>
<protein>
    <submittedName>
        <fullName evidence="3">Uncharacterized protein</fullName>
    </submittedName>
</protein>
<dbReference type="EMBL" id="JAPDUS010000011">
    <property type="protein sequence ID" value="MCW4093452.1"/>
    <property type="molecule type" value="Genomic_DNA"/>
</dbReference>
<dbReference type="Proteomes" id="UP001200307">
    <property type="component" value="Unassembled WGS sequence"/>
</dbReference>